<feature type="region of interest" description="Disordered" evidence="1">
    <location>
        <begin position="1"/>
        <end position="115"/>
    </location>
</feature>
<organism evidence="2 3">
    <name type="scientific">Salinibacter ruber</name>
    <dbReference type="NCBI Taxonomy" id="146919"/>
    <lineage>
        <taxon>Bacteria</taxon>
        <taxon>Pseudomonadati</taxon>
        <taxon>Rhodothermota</taxon>
        <taxon>Rhodothermia</taxon>
        <taxon>Rhodothermales</taxon>
        <taxon>Salinibacteraceae</taxon>
        <taxon>Salinibacter</taxon>
    </lineage>
</organism>
<dbReference type="AlphaFoldDB" id="A0A9X2PZK8"/>
<evidence type="ECO:0000256" key="1">
    <source>
        <dbReference type="SAM" id="MobiDB-lite"/>
    </source>
</evidence>
<feature type="compositionally biased region" description="Pro residues" evidence="1">
    <location>
        <begin position="65"/>
        <end position="84"/>
    </location>
</feature>
<protein>
    <submittedName>
        <fullName evidence="2">Uncharacterized protein</fullName>
    </submittedName>
</protein>
<reference evidence="2" key="1">
    <citation type="submission" date="2022-08" db="EMBL/GenBank/DDBJ databases">
        <title>Genomic Encyclopedia of Type Strains, Phase V (KMG-V): Genome sequencing to study the core and pangenomes of soil and plant-associated prokaryotes.</title>
        <authorList>
            <person name="Whitman W."/>
        </authorList>
    </citation>
    <scope>NUCLEOTIDE SEQUENCE</scope>
    <source>
        <strain evidence="2">SP3049</strain>
    </source>
</reference>
<proteinExistence type="predicted"/>
<feature type="compositionally biased region" description="Basic and acidic residues" evidence="1">
    <location>
        <begin position="105"/>
        <end position="115"/>
    </location>
</feature>
<dbReference type="Proteomes" id="UP001155057">
    <property type="component" value="Unassembled WGS sequence"/>
</dbReference>
<comment type="caution">
    <text evidence="2">The sequence shown here is derived from an EMBL/GenBank/DDBJ whole genome shotgun (WGS) entry which is preliminary data.</text>
</comment>
<evidence type="ECO:0000313" key="2">
    <source>
        <dbReference type="EMBL" id="MCS3708827.1"/>
    </source>
</evidence>
<accession>A0A9X2PZK8</accession>
<dbReference type="EMBL" id="JANUAE010000001">
    <property type="protein sequence ID" value="MCS3708827.1"/>
    <property type="molecule type" value="Genomic_DNA"/>
</dbReference>
<gene>
    <name evidence="2" type="ORF">GGP61_000414</name>
</gene>
<sequence length="115" mass="12513">MLGAEWGAASDVDRAKEPERRPQKRGHQTAPPLPVGRAEGGRSASRRDRHHQVGRLSHAPTLVCNPPPGAGCRPPNGPRTPWPPDLRTTRVYTHVLQDGQAGTRRPLEGIGRDAE</sequence>
<feature type="compositionally biased region" description="Basic and acidic residues" evidence="1">
    <location>
        <begin position="11"/>
        <end position="21"/>
    </location>
</feature>
<name>A0A9X2PZK8_9BACT</name>
<evidence type="ECO:0000313" key="3">
    <source>
        <dbReference type="Proteomes" id="UP001155057"/>
    </source>
</evidence>